<gene>
    <name evidence="3" type="ORF">SAMN05444266_102291</name>
</gene>
<evidence type="ECO:0000313" key="3">
    <source>
        <dbReference type="EMBL" id="SHL16943.1"/>
    </source>
</evidence>
<dbReference type="Pfam" id="PF14028">
    <property type="entry name" value="Lant_dehydr_C"/>
    <property type="match status" value="1"/>
</dbReference>
<protein>
    <submittedName>
        <fullName evidence="3">Thiopeptide-type bacteriocin biosynthesis domain-containing protein</fullName>
    </submittedName>
</protein>
<feature type="domain" description="Lantibiotic dehydratase N-terminal" evidence="1">
    <location>
        <begin position="35"/>
        <end position="683"/>
    </location>
</feature>
<dbReference type="InterPro" id="IPR023809">
    <property type="entry name" value="Thiopep_bacteriocin_synth_dom"/>
</dbReference>
<reference evidence="3 4" key="1">
    <citation type="submission" date="2016-11" db="EMBL/GenBank/DDBJ databases">
        <authorList>
            <person name="Jaros S."/>
            <person name="Januszkiewicz K."/>
            <person name="Wedrychowicz H."/>
        </authorList>
    </citation>
    <scope>NUCLEOTIDE SEQUENCE [LARGE SCALE GENOMIC DNA]</scope>
    <source>
        <strain evidence="3 4">DSM 27406</strain>
    </source>
</reference>
<dbReference type="InterPro" id="IPR006827">
    <property type="entry name" value="Lant_deHydtase_N"/>
</dbReference>
<dbReference type="OrthoDB" id="1273722at2"/>
<evidence type="ECO:0000313" key="4">
    <source>
        <dbReference type="Proteomes" id="UP000184420"/>
    </source>
</evidence>
<keyword evidence="4" id="KW-1185">Reference proteome</keyword>
<proteinExistence type="predicted"/>
<evidence type="ECO:0000259" key="1">
    <source>
        <dbReference type="Pfam" id="PF04738"/>
    </source>
</evidence>
<sequence length="1039" mass="117780">MSIPYLFDPQLVLRTPRFPLTAAINQIDFDALLQNNAFLEALYLASPVLYDECIKWRNGQISSKKDIDKLKRSVSKYFVRMSSRCTPFGLFSGCAVLNWGKEKTRVVVDEKEISRHTRLDMHYLCALAQQLATLPGIKDSLLYYPNNSIYTIGDELRYVEYTYRHGRRRHQISAVTGTESITRVIRSAANGATMAQMISWVQGDDITTEEATTFIEQLIEAQLLVNELEPAITGKEFLHQIIDVLERLRDTASAVTNILPVLLQVLEVLHELDTTPANDVTRYRGLMTILDQLGVKYEENKLFQTDVVKHLGGSGVDENIQAQLLEAIGVLNRFTAAKPGENLRSFARRFYERYEDKEMPLLEVLDTETGIGYLESATGGITPLIGGIPGGAAKEKEKNIAWGKLETLLHNKLMDAYAQRSNTVALNEDDIAKLTPNWDDLAPSLPVMFRIVGTDNLQLYIESVGGSSAANLLGRFGHADAAIHTMVNRITAKEQALDPEVAYAEIIHLPESRVGNILLHPVFRGYEIPYLAKSSLDKSQQIEVQDLYVSVKNNRVILRSGRLNKQVVPRLSTAHNYAHGALPVYQFLCDLQIQDKRPGVFFNWGNLQIQHRFLPRVTYKNVILHLARWSFAWSEVKHLAALEGAALQEAAAAFRQQWNLPKLLVLADGDNELLIDFEEEAMLSVWLDTVKNRSVFMLREFLNDQQQVTDTNGNAYVNQFVAVLSKTTPSYATNTPVKAPPASTVTQKFSLGSEWLYYKIYCGVKSADKILLDAVKPLSEALEAAGIADKWFFIRYNDPGFHIRLRFHITDTGSTGEAIQRIHDALQPYISEGYIWKLQADTYSRELDRYGANTITQAETFFYHDSKALLELLDNTYGDERESLRWLWGMRAVDELLDVFRFTVADKFALLDHLKNMFATEFGVEKPVKLVLNDKYRYHKKNIDLFMNKQMDPAEEIYPLIEALDVKSKALQPVADEILQLVQAGQLQVPLASLMASYIHMLLNRITTSNPRKHEMVIYDFLSRYYQSAIARQKAKAAI</sequence>
<organism evidence="3 4">
    <name type="scientific">Chitinophaga jiangningensis</name>
    <dbReference type="NCBI Taxonomy" id="1419482"/>
    <lineage>
        <taxon>Bacteria</taxon>
        <taxon>Pseudomonadati</taxon>
        <taxon>Bacteroidota</taxon>
        <taxon>Chitinophagia</taxon>
        <taxon>Chitinophagales</taxon>
        <taxon>Chitinophagaceae</taxon>
        <taxon>Chitinophaga</taxon>
    </lineage>
</organism>
<dbReference type="AlphaFoldDB" id="A0A1M6YFR0"/>
<evidence type="ECO:0000259" key="2">
    <source>
        <dbReference type="Pfam" id="PF14028"/>
    </source>
</evidence>
<accession>A0A1M6YFR0</accession>
<feature type="domain" description="Thiopeptide-type bacteriocin biosynthesis" evidence="2">
    <location>
        <begin position="755"/>
        <end position="1026"/>
    </location>
</feature>
<dbReference type="NCBIfam" id="TIGR03891">
    <property type="entry name" value="thiopep_ocin"/>
    <property type="match status" value="1"/>
</dbReference>
<dbReference type="Pfam" id="PF04738">
    <property type="entry name" value="Lant_dehydr_N"/>
    <property type="match status" value="1"/>
</dbReference>
<dbReference type="STRING" id="1419482.SAMN05444266_102291"/>
<dbReference type="EMBL" id="FRBL01000002">
    <property type="protein sequence ID" value="SHL16943.1"/>
    <property type="molecule type" value="Genomic_DNA"/>
</dbReference>
<dbReference type="RefSeq" id="WP_073079003.1">
    <property type="nucleotide sequence ID" value="NZ_FRBL01000002.1"/>
</dbReference>
<dbReference type="Proteomes" id="UP000184420">
    <property type="component" value="Unassembled WGS sequence"/>
</dbReference>
<name>A0A1M6YFR0_9BACT</name>